<proteinExistence type="predicted"/>
<organism evidence="1 2">
    <name type="scientific">Bacteroides uniformis</name>
    <dbReference type="NCBI Taxonomy" id="820"/>
    <lineage>
        <taxon>Bacteria</taxon>
        <taxon>Pseudomonadati</taxon>
        <taxon>Bacteroidota</taxon>
        <taxon>Bacteroidia</taxon>
        <taxon>Bacteroidales</taxon>
        <taxon>Bacteroidaceae</taxon>
        <taxon>Bacteroides</taxon>
    </lineage>
</organism>
<dbReference type="AlphaFoldDB" id="A0A412JVS2"/>
<sequence>MLYNKYTKQLYDSVQDAADNTGLTKENILSLIKDGYYIHFKRCNLAKYIISGKVKLSEIERRRYTN</sequence>
<dbReference type="Proteomes" id="UP000285283">
    <property type="component" value="Unassembled WGS sequence"/>
</dbReference>
<dbReference type="EMBL" id="QRVP01000002">
    <property type="protein sequence ID" value="RGS56997.1"/>
    <property type="molecule type" value="Genomic_DNA"/>
</dbReference>
<evidence type="ECO:0000313" key="1">
    <source>
        <dbReference type="EMBL" id="RGS56997.1"/>
    </source>
</evidence>
<evidence type="ECO:0000313" key="2">
    <source>
        <dbReference type="Proteomes" id="UP000285283"/>
    </source>
</evidence>
<name>A0A412JVS2_BACUN</name>
<gene>
    <name evidence="1" type="ORF">DWX87_02940</name>
</gene>
<comment type="caution">
    <text evidence="1">The sequence shown here is derived from an EMBL/GenBank/DDBJ whole genome shotgun (WGS) entry which is preliminary data.</text>
</comment>
<accession>A0A412JVS2</accession>
<reference evidence="1 2" key="1">
    <citation type="submission" date="2018-08" db="EMBL/GenBank/DDBJ databases">
        <title>A genome reference for cultivated species of the human gut microbiota.</title>
        <authorList>
            <person name="Zou Y."/>
            <person name="Xue W."/>
            <person name="Luo G."/>
        </authorList>
    </citation>
    <scope>NUCLEOTIDE SEQUENCE [LARGE SCALE GENOMIC DNA]</scope>
    <source>
        <strain evidence="1 2">AF21-53</strain>
    </source>
</reference>
<protein>
    <submittedName>
        <fullName evidence="1">Uncharacterized protein</fullName>
    </submittedName>
</protein>